<protein>
    <submittedName>
        <fullName evidence="2">Uncharacterized protein</fullName>
    </submittedName>
</protein>
<reference evidence="3" key="1">
    <citation type="journal article" date="2010" name="Genome Res.">
        <title>Population genomic sequencing of Coccidioides fungi reveals recent hybridization and transposon control.</title>
        <authorList>
            <person name="Neafsey D.E."/>
            <person name="Barker B.M."/>
            <person name="Sharpton T.J."/>
            <person name="Stajich J.E."/>
            <person name="Park D.J."/>
            <person name="Whiston E."/>
            <person name="Hung C.-Y."/>
            <person name="McMahan C."/>
            <person name="White J."/>
            <person name="Sykes S."/>
            <person name="Heiman D."/>
            <person name="Young S."/>
            <person name="Zeng Q."/>
            <person name="Abouelleil A."/>
            <person name="Aftuck L."/>
            <person name="Bessette D."/>
            <person name="Brown A."/>
            <person name="FitzGerald M."/>
            <person name="Lui A."/>
            <person name="Macdonald J.P."/>
            <person name="Priest M."/>
            <person name="Orbach M.J."/>
            <person name="Galgiani J.N."/>
            <person name="Kirkland T.N."/>
            <person name="Cole G.T."/>
            <person name="Birren B.W."/>
            <person name="Henn M.R."/>
            <person name="Taylor J.W."/>
            <person name="Rounsley S.D."/>
        </authorList>
    </citation>
    <scope>NUCLEOTIDE SEQUENCE [LARGE SCALE GENOMIC DNA]</scope>
    <source>
        <strain evidence="3">RMSCC 2394</strain>
    </source>
</reference>
<dbReference type="EMBL" id="DS028093">
    <property type="protein sequence ID" value="KMP01937.1"/>
    <property type="molecule type" value="Genomic_DNA"/>
</dbReference>
<dbReference type="Proteomes" id="UP000054565">
    <property type="component" value="Unassembled WGS sequence"/>
</dbReference>
<proteinExistence type="predicted"/>
<dbReference type="AlphaFoldDB" id="A0A0J7AX29"/>
<accession>A0A0J7AX29</accession>
<evidence type="ECO:0000256" key="1">
    <source>
        <dbReference type="SAM" id="MobiDB-lite"/>
    </source>
</evidence>
<gene>
    <name evidence="2" type="ORF">CIRG_02076</name>
</gene>
<sequence length="242" mass="26832">MPVWPPGICDRKEIHGTFVLAAVASPNSCPVPGLSKTRNRASEALLWLQMHHRSPYVRISGRDPPDIQPSSTEPPTFRFREAKLTLKIADSRNTRGKVSVPQVRPFCGKTPRSHTLRFNMLFRRPTSEHPLKGLDLPHPTVERSVSGQLFRRPYAEQTARKIAPLPPNNSEQMASDISASPQDKESASTVKKAHFSPEINAAVGMAWMKGFAPAPGSHAPWRFYEPKPFPGPVQQPIVGTLP</sequence>
<organism evidence="2 3">
    <name type="scientific">Coccidioides immitis RMSCC 2394</name>
    <dbReference type="NCBI Taxonomy" id="404692"/>
    <lineage>
        <taxon>Eukaryota</taxon>
        <taxon>Fungi</taxon>
        <taxon>Dikarya</taxon>
        <taxon>Ascomycota</taxon>
        <taxon>Pezizomycotina</taxon>
        <taxon>Eurotiomycetes</taxon>
        <taxon>Eurotiomycetidae</taxon>
        <taxon>Onygenales</taxon>
        <taxon>Onygenaceae</taxon>
        <taxon>Coccidioides</taxon>
    </lineage>
</organism>
<evidence type="ECO:0000313" key="2">
    <source>
        <dbReference type="EMBL" id="KMP01937.1"/>
    </source>
</evidence>
<evidence type="ECO:0000313" key="3">
    <source>
        <dbReference type="Proteomes" id="UP000054565"/>
    </source>
</evidence>
<name>A0A0J7AX29_COCIT</name>
<feature type="region of interest" description="Disordered" evidence="1">
    <location>
        <begin position="159"/>
        <end position="192"/>
    </location>
</feature>
<feature type="compositionally biased region" description="Polar residues" evidence="1">
    <location>
        <begin position="168"/>
        <end position="181"/>
    </location>
</feature>